<organism evidence="2 3">
    <name type="scientific">Dickeya chrysanthemi (strain Ech1591)</name>
    <name type="common">Dickeya zeae (strain Ech1591)</name>
    <dbReference type="NCBI Taxonomy" id="561229"/>
    <lineage>
        <taxon>Bacteria</taxon>
        <taxon>Pseudomonadati</taxon>
        <taxon>Pseudomonadota</taxon>
        <taxon>Gammaproteobacteria</taxon>
        <taxon>Enterobacterales</taxon>
        <taxon>Pectobacteriaceae</taxon>
        <taxon>Dickeya</taxon>
    </lineage>
</organism>
<accession>C6CL58</accession>
<dbReference type="STRING" id="561229.Dd1591_2466"/>
<dbReference type="KEGG" id="dze:Dd1591_2466"/>
<reference evidence="2 3" key="1">
    <citation type="submission" date="2009-06" db="EMBL/GenBank/DDBJ databases">
        <title>Complete sequence of Dickeya zeae Ech1591.</title>
        <authorList>
            <consortium name="US DOE Joint Genome Institute"/>
            <person name="Lucas S."/>
            <person name="Copeland A."/>
            <person name="Lapidus A."/>
            <person name="Glavina del Rio T."/>
            <person name="Tice H."/>
            <person name="Bruce D."/>
            <person name="Goodwin L."/>
            <person name="Pitluck S."/>
            <person name="Chertkov O."/>
            <person name="Brettin T."/>
            <person name="Detter J.C."/>
            <person name="Han C."/>
            <person name="Larimer F."/>
            <person name="Land M."/>
            <person name="Hauser L."/>
            <person name="Kyrpides N."/>
            <person name="Ovchinnikova G."/>
            <person name="Balakrishnan V."/>
            <person name="Glasner J."/>
            <person name="Perna N.T."/>
        </authorList>
    </citation>
    <scope>NUCLEOTIDE SEQUENCE [LARGE SCALE GENOMIC DNA]</scope>
    <source>
        <strain evidence="2 3">Ech1591</strain>
    </source>
</reference>
<keyword evidence="1" id="KW-1133">Transmembrane helix</keyword>
<evidence type="ECO:0000313" key="2">
    <source>
        <dbReference type="EMBL" id="ACT07306.1"/>
    </source>
</evidence>
<protein>
    <submittedName>
        <fullName evidence="2">Uncharacterized protein</fullName>
    </submittedName>
</protein>
<dbReference type="Proteomes" id="UP000002735">
    <property type="component" value="Chromosome"/>
</dbReference>
<dbReference type="HOGENOM" id="CLU_3373458_0_0_6"/>
<gene>
    <name evidence="2" type="ordered locus">Dd1591_2466</name>
</gene>
<keyword evidence="1" id="KW-0812">Transmembrane</keyword>
<proteinExistence type="predicted"/>
<name>C6CL58_DICC1</name>
<dbReference type="EMBL" id="CP001655">
    <property type="protein sequence ID" value="ACT07306.1"/>
    <property type="molecule type" value="Genomic_DNA"/>
</dbReference>
<sequence length="34" mass="4237">MRLDDWLWRKKLIALLIFVVVIELLLLLVPWDRF</sequence>
<evidence type="ECO:0000256" key="1">
    <source>
        <dbReference type="SAM" id="Phobius"/>
    </source>
</evidence>
<feature type="transmembrane region" description="Helical" evidence="1">
    <location>
        <begin position="12"/>
        <end position="31"/>
    </location>
</feature>
<evidence type="ECO:0000313" key="3">
    <source>
        <dbReference type="Proteomes" id="UP000002735"/>
    </source>
</evidence>
<dbReference type="AlphaFoldDB" id="C6CL58"/>
<keyword evidence="1" id="KW-0472">Membrane</keyword>